<dbReference type="RefSeq" id="WP_373656245.1">
    <property type="nucleotide sequence ID" value="NZ_JBGUAW010000007.1"/>
</dbReference>
<dbReference type="SUPFAM" id="SSF52172">
    <property type="entry name" value="CheY-like"/>
    <property type="match status" value="1"/>
</dbReference>
<sequence>MKVLLVDDSRAMRMVLKSSLRKAGFSELEVVEAENGQDAQEKLRAFSPEVILSDWNMPVMDGLEFLRHFRSQDALTPFVFITTEQTQAKRREAVEAGANKVVGKPFTPQKLYDELSEFLS</sequence>
<evidence type="ECO:0000259" key="2">
    <source>
        <dbReference type="PROSITE" id="PS50110"/>
    </source>
</evidence>
<dbReference type="InterPro" id="IPR052048">
    <property type="entry name" value="ST_Response_Regulator"/>
</dbReference>
<dbReference type="PANTHER" id="PTHR43228:SF1">
    <property type="entry name" value="TWO-COMPONENT RESPONSE REGULATOR ARR22"/>
    <property type="match status" value="1"/>
</dbReference>
<keyword evidence="1" id="KW-0597">Phosphoprotein</keyword>
<evidence type="ECO:0000313" key="3">
    <source>
        <dbReference type="EMBL" id="MFA9461457.1"/>
    </source>
</evidence>
<organism evidence="3 4">
    <name type="scientific">Thiohalorhabdus methylotrophus</name>
    <dbReference type="NCBI Taxonomy" id="3242694"/>
    <lineage>
        <taxon>Bacteria</taxon>
        <taxon>Pseudomonadati</taxon>
        <taxon>Pseudomonadota</taxon>
        <taxon>Gammaproteobacteria</taxon>
        <taxon>Thiohalorhabdales</taxon>
        <taxon>Thiohalorhabdaceae</taxon>
        <taxon>Thiohalorhabdus</taxon>
    </lineage>
</organism>
<evidence type="ECO:0000313" key="4">
    <source>
        <dbReference type="Proteomes" id="UP001575181"/>
    </source>
</evidence>
<dbReference type="Proteomes" id="UP001575181">
    <property type="component" value="Unassembled WGS sequence"/>
</dbReference>
<evidence type="ECO:0000256" key="1">
    <source>
        <dbReference type="PROSITE-ProRule" id="PRU00169"/>
    </source>
</evidence>
<dbReference type="InterPro" id="IPR011006">
    <property type="entry name" value="CheY-like_superfamily"/>
</dbReference>
<dbReference type="SMART" id="SM00448">
    <property type="entry name" value="REC"/>
    <property type="match status" value="1"/>
</dbReference>
<reference evidence="3 4" key="1">
    <citation type="submission" date="2024-08" db="EMBL/GenBank/DDBJ databases">
        <title>Whole-genome sequencing of halo(alkali)philic microorganisms from hypersaline lakes.</title>
        <authorList>
            <person name="Sorokin D.Y."/>
            <person name="Merkel A.Y."/>
            <person name="Messina E."/>
            <person name="Yakimov M."/>
        </authorList>
    </citation>
    <scope>NUCLEOTIDE SEQUENCE [LARGE SCALE GENOMIC DNA]</scope>
    <source>
        <strain evidence="3 4">Cl-TMA</strain>
    </source>
</reference>
<feature type="modified residue" description="4-aspartylphosphate" evidence="1">
    <location>
        <position position="54"/>
    </location>
</feature>
<accession>A0ABV4TVX2</accession>
<name>A0ABV4TVX2_9GAMM</name>
<keyword evidence="4" id="KW-1185">Reference proteome</keyword>
<proteinExistence type="predicted"/>
<protein>
    <submittedName>
        <fullName evidence="3">Response regulator</fullName>
    </submittedName>
</protein>
<dbReference type="Gene3D" id="3.40.50.2300">
    <property type="match status" value="1"/>
</dbReference>
<comment type="caution">
    <text evidence="3">The sequence shown here is derived from an EMBL/GenBank/DDBJ whole genome shotgun (WGS) entry which is preliminary data.</text>
</comment>
<feature type="domain" description="Response regulatory" evidence="2">
    <location>
        <begin position="2"/>
        <end position="119"/>
    </location>
</feature>
<dbReference type="PROSITE" id="PS50110">
    <property type="entry name" value="RESPONSE_REGULATORY"/>
    <property type="match status" value="1"/>
</dbReference>
<dbReference type="PANTHER" id="PTHR43228">
    <property type="entry name" value="TWO-COMPONENT RESPONSE REGULATOR"/>
    <property type="match status" value="1"/>
</dbReference>
<dbReference type="Pfam" id="PF00072">
    <property type="entry name" value="Response_reg"/>
    <property type="match status" value="1"/>
</dbReference>
<dbReference type="InterPro" id="IPR001789">
    <property type="entry name" value="Sig_transdc_resp-reg_receiver"/>
</dbReference>
<dbReference type="EMBL" id="JBGUAW010000007">
    <property type="protein sequence ID" value="MFA9461457.1"/>
    <property type="molecule type" value="Genomic_DNA"/>
</dbReference>
<gene>
    <name evidence="3" type="ORF">ACERLL_11535</name>
</gene>